<evidence type="ECO:0008006" key="3">
    <source>
        <dbReference type="Google" id="ProtNLM"/>
    </source>
</evidence>
<evidence type="ECO:0000313" key="2">
    <source>
        <dbReference type="Proteomes" id="UP000280344"/>
    </source>
</evidence>
<dbReference type="RefSeq" id="WP_126703670.1">
    <property type="nucleotide sequence ID" value="NZ_CP034593.1"/>
</dbReference>
<keyword evidence="2" id="KW-1185">Reference proteome</keyword>
<organism evidence="1 2">
    <name type="scientific">Flaviflexus ciconiae</name>
    <dbReference type="NCBI Taxonomy" id="2496867"/>
    <lineage>
        <taxon>Bacteria</taxon>
        <taxon>Bacillati</taxon>
        <taxon>Actinomycetota</taxon>
        <taxon>Actinomycetes</taxon>
        <taxon>Actinomycetales</taxon>
        <taxon>Actinomycetaceae</taxon>
        <taxon>Flaviflexus</taxon>
    </lineage>
</organism>
<dbReference type="InterPro" id="IPR023393">
    <property type="entry name" value="START-like_dom_sf"/>
</dbReference>
<dbReference type="AlphaFoldDB" id="A0A3S9PWZ7"/>
<name>A0A3S9PWZ7_9ACTO</name>
<dbReference type="Proteomes" id="UP000280344">
    <property type="component" value="Chromosome"/>
</dbReference>
<proteinExistence type="predicted"/>
<evidence type="ECO:0000313" key="1">
    <source>
        <dbReference type="EMBL" id="AZQ76864.1"/>
    </source>
</evidence>
<gene>
    <name evidence="1" type="ORF">EJ997_05440</name>
</gene>
<dbReference type="OrthoDB" id="3255669at2"/>
<dbReference type="Gene3D" id="3.30.530.20">
    <property type="match status" value="1"/>
</dbReference>
<dbReference type="KEGG" id="flh:EJ997_05440"/>
<reference evidence="1 2" key="1">
    <citation type="submission" date="2018-12" db="EMBL/GenBank/DDBJ databases">
        <title>Complete genome sequence of Flaviflexus sp. H23T48.</title>
        <authorList>
            <person name="Bae J.-W."/>
            <person name="Lee J.-Y."/>
        </authorList>
    </citation>
    <scope>NUCLEOTIDE SEQUENCE [LARGE SCALE GENOMIC DNA]</scope>
    <source>
        <strain evidence="1 2">H23T48</strain>
    </source>
</reference>
<sequence length="208" mass="22978">MSRSWKTAATLLGAAAAGTIVFDRAIELDIGMLPGERHKPLPGDDILPGATVSFDRAITIQAPLEKVWPWLIQLGQDRAGFYSFTSLENLVGCNVTDSHNIMPAWQERRIGDEVPFHPDIALSVADIDPASSLVLSSDGGRAPRTMDFAFTWSFALFPVGEATRIHVRERYEPHTDAAATMVTRAGVMSRIMTWRMLTTIRKLVEARD</sequence>
<dbReference type="SUPFAM" id="SSF55961">
    <property type="entry name" value="Bet v1-like"/>
    <property type="match status" value="1"/>
</dbReference>
<dbReference type="EMBL" id="CP034593">
    <property type="protein sequence ID" value="AZQ76864.1"/>
    <property type="molecule type" value="Genomic_DNA"/>
</dbReference>
<protein>
    <recommendedName>
        <fullName evidence="3">SRPBCC family protein</fullName>
    </recommendedName>
</protein>
<accession>A0A3S9PWZ7</accession>